<organism evidence="3 4">
    <name type="scientific">Cohnella herbarum</name>
    <dbReference type="NCBI Taxonomy" id="2728023"/>
    <lineage>
        <taxon>Bacteria</taxon>
        <taxon>Bacillati</taxon>
        <taxon>Bacillota</taxon>
        <taxon>Bacilli</taxon>
        <taxon>Bacillales</taxon>
        <taxon>Paenibacillaceae</taxon>
        <taxon>Cohnella</taxon>
    </lineage>
</organism>
<feature type="signal peptide" evidence="1">
    <location>
        <begin position="1"/>
        <end position="30"/>
    </location>
</feature>
<protein>
    <recommendedName>
        <fullName evidence="2">BIG2 domain-containing protein</fullName>
    </recommendedName>
</protein>
<dbReference type="InterPro" id="IPR003343">
    <property type="entry name" value="Big_2"/>
</dbReference>
<dbReference type="Gene3D" id="3.20.20.80">
    <property type="entry name" value="Glycosidases"/>
    <property type="match status" value="1"/>
</dbReference>
<dbReference type="SUPFAM" id="SSF51445">
    <property type="entry name" value="(Trans)glycosidases"/>
    <property type="match status" value="1"/>
</dbReference>
<keyword evidence="1" id="KW-0732">Signal</keyword>
<proteinExistence type="predicted"/>
<dbReference type="Pfam" id="PF02368">
    <property type="entry name" value="Big_2"/>
    <property type="match status" value="1"/>
</dbReference>
<evidence type="ECO:0000313" key="4">
    <source>
        <dbReference type="Proteomes" id="UP000502248"/>
    </source>
</evidence>
<evidence type="ECO:0000259" key="2">
    <source>
        <dbReference type="SMART" id="SM00635"/>
    </source>
</evidence>
<dbReference type="KEGG" id="cheb:HH215_28200"/>
<feature type="domain" description="BIG2" evidence="2">
    <location>
        <begin position="436"/>
        <end position="516"/>
    </location>
</feature>
<evidence type="ECO:0000256" key="1">
    <source>
        <dbReference type="SAM" id="SignalP"/>
    </source>
</evidence>
<dbReference type="AlphaFoldDB" id="A0A7Z2VNP0"/>
<dbReference type="InterPro" id="IPR017853">
    <property type="entry name" value="GH"/>
</dbReference>
<dbReference type="InterPro" id="IPR013780">
    <property type="entry name" value="Glyco_hydro_b"/>
</dbReference>
<dbReference type="Proteomes" id="UP000502248">
    <property type="component" value="Chromosome"/>
</dbReference>
<dbReference type="InterPro" id="IPR024745">
    <property type="entry name" value="GH44_cat"/>
</dbReference>
<keyword evidence="4" id="KW-1185">Reference proteome</keyword>
<dbReference type="InterPro" id="IPR008964">
    <property type="entry name" value="Invasin/intimin_cell_adhesion"/>
</dbReference>
<dbReference type="Pfam" id="PF12891">
    <property type="entry name" value="Glyco_hydro_44"/>
    <property type="match status" value="1"/>
</dbReference>
<feature type="domain" description="BIG2" evidence="2">
    <location>
        <begin position="184"/>
        <end position="264"/>
    </location>
</feature>
<gene>
    <name evidence="3" type="ORF">HH215_28200</name>
</gene>
<dbReference type="InterPro" id="IPR008979">
    <property type="entry name" value="Galactose-bd-like_sf"/>
</dbReference>
<feature type="chain" id="PRO_5038423091" description="BIG2 domain-containing protein" evidence="1">
    <location>
        <begin position="31"/>
        <end position="1196"/>
    </location>
</feature>
<dbReference type="SUPFAM" id="SSF49785">
    <property type="entry name" value="Galactose-binding domain-like"/>
    <property type="match status" value="1"/>
</dbReference>
<dbReference type="Gene3D" id="2.60.120.430">
    <property type="entry name" value="Galactose-binding lectin"/>
    <property type="match status" value="3"/>
</dbReference>
<dbReference type="RefSeq" id="WP_169282921.1">
    <property type="nucleotide sequence ID" value="NZ_CP051680.1"/>
</dbReference>
<evidence type="ECO:0000313" key="3">
    <source>
        <dbReference type="EMBL" id="QJD86673.1"/>
    </source>
</evidence>
<name>A0A7Z2VNP0_9BACL</name>
<dbReference type="SUPFAM" id="SSF49373">
    <property type="entry name" value="Invasin/intimin cell-adhesion fragments"/>
    <property type="match status" value="2"/>
</dbReference>
<accession>A0A7Z2VNP0</accession>
<dbReference type="EMBL" id="CP051680">
    <property type="protein sequence ID" value="QJD86673.1"/>
    <property type="molecule type" value="Genomic_DNA"/>
</dbReference>
<reference evidence="3 4" key="1">
    <citation type="submission" date="2020-04" db="EMBL/GenBank/DDBJ databases">
        <title>Genome sequencing of novel species.</title>
        <authorList>
            <person name="Heo J."/>
            <person name="Kim S.-J."/>
            <person name="Kim J.-S."/>
            <person name="Hong S.-B."/>
            <person name="Kwon S.-W."/>
        </authorList>
    </citation>
    <scope>NUCLEOTIDE SEQUENCE [LARGE SCALE GENOMIC DNA]</scope>
    <source>
        <strain evidence="3 4">MFER-1</strain>
    </source>
</reference>
<dbReference type="Gene3D" id="2.60.40.1180">
    <property type="entry name" value="Golgi alpha-mannosidase II"/>
    <property type="match status" value="1"/>
</dbReference>
<sequence length="1196" mass="130834">MKQRTWKKLLSLVTATAAAATILTSFIETADVAKAAEQPTILKVYDDQLGTEFNNNSWANHDLADTTVVHSGTSSIRLKPKGDDALYLYKSWIMQVSDFPVLELWLNGGNASGQQLEIVFQTGGQPVASKPLNPIQGGWQKVSINLAELNLPHGILDGILIRGTTRDEQADVYLDDISFIRETVVTGLKISPSPLRMNMEDHVTLSVATAYSDGSQTPVEQGIEWTTGNDQVAVVQNGLVTAINAGKTTLTAQYGDKSATVPVTVIDPNETPTEPSDDRPGITVYDDALSSEFQDNSWANHDLASEDFVRSGKVAVRMDPSNDAGLYFYRGVGSVNVKNHDRLEFWINGGEQGGQQAELVLNSGGSPAGVVNIASLIEGGVIPADEWTKVTVDLPQLKLTNGIFDGILIRGASGTSQGNLYLDDMRILERYVAPPAFVEGVLSQYGAVLASGDVSSLAYEARYSDGSVQDVTSKAEWTSSDPAVVEVDKGVLTAKQDGLAKITVNFGGGSSSMYVQVVSYVPEPVYSDALSPGYSNWSWGTSNFENETPVASGNRSISFQATGYQGIWMHGDTPKDLSQYYGLTLKLYGSGDGGQRLRVNMMDGRSFAGDFDLDKLLPNGIPAGQWTEVNLKFADLGLSALDFDGLVVSAWGEHDQGTVFIDDVNWLKTTSRVELPDPEVPGVTVSLDSTAAQRTLSEGIFGVNFEDMPSAGKTEMDFPIERWGGNQMTRYNWQLDTTNRGGDWYFLNIANQTGNPDQLPKGSLSDKFISDSMQSGTDVLLQIPTIGWTPKSRETGWSFSIDKYKDLGEQTGNECDWGEAWCRSDAGNGKLKGGKYLTGNDPNDTNKPVGTDFIKDWLTHLKGQYGSYVNKYALDNEPMLWPHSHWDVHPQMTTYDEVWNYTSEYAKVIKEADPQSEIFGPVPWGWCEYFYSAKDGCYPGQDMEDHDGKPYLEWYLEQVENYRKETGTRLVDVLDIHYYPAENNVAFNSDESQAMTKRRLNSLKSLYDPNFTDSSSWIQEPVQLIPRMHDIIARNAPGTKLSISEYNFGDGMGIGSGLAQAEALAIFAREGVDYAMRWGALPANSPLEDAFKLFLDYDGQGSKITGNVISSTSSNRDAVGSYTIKSEDGKTYILLFNKDTAPRMASVKADFGLSGTGTLYRFDAKKRLAPAGTIEGNEDGLALRLPAKSATLIVMP</sequence>
<dbReference type="SMART" id="SM00635">
    <property type="entry name" value="BID_2"/>
    <property type="match status" value="2"/>
</dbReference>
<dbReference type="Gene3D" id="2.60.40.1080">
    <property type="match status" value="2"/>
</dbReference>